<accession>A0A7X1AZK9</accession>
<dbReference type="InterPro" id="IPR000600">
    <property type="entry name" value="ROK"/>
</dbReference>
<protein>
    <submittedName>
        <fullName evidence="1">ROK family protein</fullName>
    </submittedName>
</protein>
<evidence type="ECO:0000313" key="1">
    <source>
        <dbReference type="EMBL" id="MBC2602891.1"/>
    </source>
</evidence>
<gene>
    <name evidence="1" type="ORF">H5P30_13995</name>
</gene>
<organism evidence="1 2">
    <name type="scientific">Puniceicoccus vermicola</name>
    <dbReference type="NCBI Taxonomy" id="388746"/>
    <lineage>
        <taxon>Bacteria</taxon>
        <taxon>Pseudomonadati</taxon>
        <taxon>Verrucomicrobiota</taxon>
        <taxon>Opitutia</taxon>
        <taxon>Puniceicoccales</taxon>
        <taxon>Puniceicoccaceae</taxon>
        <taxon>Puniceicoccus</taxon>
    </lineage>
</organism>
<evidence type="ECO:0000313" key="2">
    <source>
        <dbReference type="Proteomes" id="UP000525652"/>
    </source>
</evidence>
<keyword evidence="2" id="KW-1185">Reference proteome</keyword>
<comment type="caution">
    <text evidence="1">The sequence shown here is derived from an EMBL/GenBank/DDBJ whole genome shotgun (WGS) entry which is preliminary data.</text>
</comment>
<dbReference type="Pfam" id="PF00480">
    <property type="entry name" value="ROK"/>
    <property type="match status" value="1"/>
</dbReference>
<dbReference type="InterPro" id="IPR043129">
    <property type="entry name" value="ATPase_NBD"/>
</dbReference>
<dbReference type="SUPFAM" id="SSF53067">
    <property type="entry name" value="Actin-like ATPase domain"/>
    <property type="match status" value="1"/>
</dbReference>
<dbReference type="AlphaFoldDB" id="A0A7X1AZK9"/>
<name>A0A7X1AZK9_9BACT</name>
<dbReference type="Gene3D" id="3.30.420.40">
    <property type="match status" value="2"/>
</dbReference>
<proteinExistence type="predicted"/>
<dbReference type="EMBL" id="JACHVA010000102">
    <property type="protein sequence ID" value="MBC2602891.1"/>
    <property type="molecule type" value="Genomic_DNA"/>
</dbReference>
<sequence>MLIVEPKFKPELDTKFLPASLWNREFRRLVDECVGKRMVTLQVTRPDQTSYERTEMILPDEEKFRELNWRFCERLVKSLLWIWGGSRIRIAGAPEIMERLKACYSPGGERAFDAEFMGMSVFREPFEVSSNLLVSGNDQESPSSVSRVRGGCRIGFDLGGSDRKCAALIDGEVVFSEEVAWDPYFQTDPNYHLEGIADSLERAARHLPRVDAIGGSAAGVYIDNEPRLGSLFRGVAKKDFEAKVRPVFHELQKKWGGIPFVVANDGDVTALAGAISLGRNRVLGLSFGTSEAAGYVDRSGRITGWLNELAFVPVDYRKIAPTDEWSGDRGCGVQYLSQQGVGRLLPETGIPVKEGTSLPDRLVRVQECMEKGDDRAAAVYRTLGVYLGYSVAHYADFYDIEKLIMVGRVTSGEGGQVMQAHAEKVLETEFPQLARKISISMPDEKMKRHGQAVAAASLPVVEGVLL</sequence>
<dbReference type="RefSeq" id="WP_185693557.1">
    <property type="nucleotide sequence ID" value="NZ_JACHVA010000102.1"/>
</dbReference>
<reference evidence="1 2" key="1">
    <citation type="submission" date="2020-07" db="EMBL/GenBank/DDBJ databases">
        <authorList>
            <person name="Feng X."/>
        </authorList>
    </citation>
    <scope>NUCLEOTIDE SEQUENCE [LARGE SCALE GENOMIC DNA]</scope>
    <source>
        <strain evidence="1 2">JCM14086</strain>
    </source>
</reference>
<dbReference type="Proteomes" id="UP000525652">
    <property type="component" value="Unassembled WGS sequence"/>
</dbReference>